<protein>
    <submittedName>
        <fullName evidence="1">Uncharacterized protein</fullName>
    </submittedName>
</protein>
<dbReference type="EMBL" id="MU865974">
    <property type="protein sequence ID" value="KAK4444669.1"/>
    <property type="molecule type" value="Genomic_DNA"/>
</dbReference>
<reference evidence="1" key="1">
    <citation type="journal article" date="2023" name="Mol. Phylogenet. Evol.">
        <title>Genome-scale phylogeny and comparative genomics of the fungal order Sordariales.</title>
        <authorList>
            <person name="Hensen N."/>
            <person name="Bonometti L."/>
            <person name="Westerberg I."/>
            <person name="Brannstrom I.O."/>
            <person name="Guillou S."/>
            <person name="Cros-Aarteil S."/>
            <person name="Calhoun S."/>
            <person name="Haridas S."/>
            <person name="Kuo A."/>
            <person name="Mondo S."/>
            <person name="Pangilinan J."/>
            <person name="Riley R."/>
            <person name="LaButti K."/>
            <person name="Andreopoulos B."/>
            <person name="Lipzen A."/>
            <person name="Chen C."/>
            <person name="Yan M."/>
            <person name="Daum C."/>
            <person name="Ng V."/>
            <person name="Clum A."/>
            <person name="Steindorff A."/>
            <person name="Ohm R.A."/>
            <person name="Martin F."/>
            <person name="Silar P."/>
            <person name="Natvig D.O."/>
            <person name="Lalanne C."/>
            <person name="Gautier V."/>
            <person name="Ament-Velasquez S.L."/>
            <person name="Kruys A."/>
            <person name="Hutchinson M.I."/>
            <person name="Powell A.J."/>
            <person name="Barry K."/>
            <person name="Miller A.N."/>
            <person name="Grigoriev I.V."/>
            <person name="Debuchy R."/>
            <person name="Gladieux P."/>
            <person name="Hiltunen Thoren M."/>
            <person name="Johannesson H."/>
        </authorList>
    </citation>
    <scope>NUCLEOTIDE SEQUENCE</scope>
    <source>
        <strain evidence="1">PSN243</strain>
    </source>
</reference>
<sequence length="204" mass="22021">MRNFGHPQAAVSTPSSIGLLTAWTAHDRLSATLPSRMVCFAGKQFHFVFAVPNSVRRRTRTPHKPASDDVAVPSPLETIPRILRLAQHGLSSSTSIVGRNETKHASKHPIDKKATRCSPGILRRCDLPSTMACCLIAPKLSRVQLRVRGLRVRALLSPTDLLETLHPAAECGQGGKPENANQVNGLLGLACRLPSSPRHACGSH</sequence>
<organism evidence="1 2">
    <name type="scientific">Podospora aff. communis PSN243</name>
    <dbReference type="NCBI Taxonomy" id="3040156"/>
    <lineage>
        <taxon>Eukaryota</taxon>
        <taxon>Fungi</taxon>
        <taxon>Dikarya</taxon>
        <taxon>Ascomycota</taxon>
        <taxon>Pezizomycotina</taxon>
        <taxon>Sordariomycetes</taxon>
        <taxon>Sordariomycetidae</taxon>
        <taxon>Sordariales</taxon>
        <taxon>Podosporaceae</taxon>
        <taxon>Podospora</taxon>
    </lineage>
</organism>
<dbReference type="Proteomes" id="UP001321760">
    <property type="component" value="Unassembled WGS sequence"/>
</dbReference>
<keyword evidence="2" id="KW-1185">Reference proteome</keyword>
<dbReference type="AlphaFoldDB" id="A0AAV9G968"/>
<accession>A0AAV9G968</accession>
<reference evidence="1" key="2">
    <citation type="submission" date="2023-05" db="EMBL/GenBank/DDBJ databases">
        <authorList>
            <consortium name="Lawrence Berkeley National Laboratory"/>
            <person name="Steindorff A."/>
            <person name="Hensen N."/>
            <person name="Bonometti L."/>
            <person name="Westerberg I."/>
            <person name="Brannstrom I.O."/>
            <person name="Guillou S."/>
            <person name="Cros-Aarteil S."/>
            <person name="Calhoun S."/>
            <person name="Haridas S."/>
            <person name="Kuo A."/>
            <person name="Mondo S."/>
            <person name="Pangilinan J."/>
            <person name="Riley R."/>
            <person name="Labutti K."/>
            <person name="Andreopoulos B."/>
            <person name="Lipzen A."/>
            <person name="Chen C."/>
            <person name="Yanf M."/>
            <person name="Daum C."/>
            <person name="Ng V."/>
            <person name="Clum A."/>
            <person name="Ohm R."/>
            <person name="Martin F."/>
            <person name="Silar P."/>
            <person name="Natvig D."/>
            <person name="Lalanne C."/>
            <person name="Gautier V."/>
            <person name="Ament-Velasquez S.L."/>
            <person name="Kruys A."/>
            <person name="Hutchinson M.I."/>
            <person name="Powell A.J."/>
            <person name="Barry K."/>
            <person name="Miller A.N."/>
            <person name="Grigoriev I.V."/>
            <person name="Debuchy R."/>
            <person name="Gladieux P."/>
            <person name="Thoren M.H."/>
            <person name="Johannesson H."/>
        </authorList>
    </citation>
    <scope>NUCLEOTIDE SEQUENCE</scope>
    <source>
        <strain evidence="1">PSN243</strain>
    </source>
</reference>
<evidence type="ECO:0000313" key="2">
    <source>
        <dbReference type="Proteomes" id="UP001321760"/>
    </source>
</evidence>
<gene>
    <name evidence="1" type="ORF">QBC34DRAFT_414754</name>
</gene>
<proteinExistence type="predicted"/>
<name>A0AAV9G968_9PEZI</name>
<comment type="caution">
    <text evidence="1">The sequence shown here is derived from an EMBL/GenBank/DDBJ whole genome shotgun (WGS) entry which is preliminary data.</text>
</comment>
<evidence type="ECO:0000313" key="1">
    <source>
        <dbReference type="EMBL" id="KAK4444669.1"/>
    </source>
</evidence>